<comment type="caution">
    <text evidence="1">The sequence shown here is derived from an EMBL/GenBank/DDBJ whole genome shotgun (WGS) entry which is preliminary data.</text>
</comment>
<protein>
    <submittedName>
        <fullName evidence="1">Uncharacterized protein</fullName>
    </submittedName>
</protein>
<accession>A0A0F9CRV6</accession>
<organism evidence="1">
    <name type="scientific">marine sediment metagenome</name>
    <dbReference type="NCBI Taxonomy" id="412755"/>
    <lineage>
        <taxon>unclassified sequences</taxon>
        <taxon>metagenomes</taxon>
        <taxon>ecological metagenomes</taxon>
    </lineage>
</organism>
<gene>
    <name evidence="1" type="ORF">LCGC14_2633900</name>
</gene>
<sequence>MEDFALMGCPVMDVRVFIEPRRWVPRLLRRWLGLYDVRLTWIECTDEVLQEFTAAQKGVTDG</sequence>
<proteinExistence type="predicted"/>
<name>A0A0F9CRV6_9ZZZZ</name>
<dbReference type="EMBL" id="LAZR01045252">
    <property type="protein sequence ID" value="KKK99321.1"/>
    <property type="molecule type" value="Genomic_DNA"/>
</dbReference>
<evidence type="ECO:0000313" key="1">
    <source>
        <dbReference type="EMBL" id="KKK99321.1"/>
    </source>
</evidence>
<dbReference type="AlphaFoldDB" id="A0A0F9CRV6"/>
<reference evidence="1" key="1">
    <citation type="journal article" date="2015" name="Nature">
        <title>Complex archaea that bridge the gap between prokaryotes and eukaryotes.</title>
        <authorList>
            <person name="Spang A."/>
            <person name="Saw J.H."/>
            <person name="Jorgensen S.L."/>
            <person name="Zaremba-Niedzwiedzka K."/>
            <person name="Martijn J."/>
            <person name="Lind A.E."/>
            <person name="van Eijk R."/>
            <person name="Schleper C."/>
            <person name="Guy L."/>
            <person name="Ettema T.J."/>
        </authorList>
    </citation>
    <scope>NUCLEOTIDE SEQUENCE</scope>
</reference>